<keyword evidence="1" id="KW-0479">Metal-binding</keyword>
<dbReference type="InterPro" id="IPR036163">
    <property type="entry name" value="HMA_dom_sf"/>
</dbReference>
<dbReference type="OrthoDB" id="9813965at2"/>
<gene>
    <name evidence="3" type="ORF">ATJ78_1066</name>
</gene>
<feature type="domain" description="HMA" evidence="2">
    <location>
        <begin position="43"/>
        <end position="111"/>
    </location>
</feature>
<dbReference type="SUPFAM" id="SSF55008">
    <property type="entry name" value="HMA, heavy metal-associated domain"/>
    <property type="match status" value="1"/>
</dbReference>
<name>A0A2A9DU82_9MICO</name>
<protein>
    <submittedName>
        <fullName evidence="3">Copper chaperone CopZ</fullName>
    </submittedName>
</protein>
<dbReference type="CDD" id="cd00371">
    <property type="entry name" value="HMA"/>
    <property type="match status" value="1"/>
</dbReference>
<reference evidence="3 4" key="1">
    <citation type="submission" date="2017-10" db="EMBL/GenBank/DDBJ databases">
        <title>Sequencing the genomes of 1000 actinobacteria strains.</title>
        <authorList>
            <person name="Klenk H.-P."/>
        </authorList>
    </citation>
    <scope>NUCLEOTIDE SEQUENCE [LARGE SCALE GENOMIC DNA]</scope>
    <source>
        <strain evidence="3 4">DSM 21798</strain>
    </source>
</reference>
<keyword evidence="4" id="KW-1185">Reference proteome</keyword>
<evidence type="ECO:0000313" key="4">
    <source>
        <dbReference type="Proteomes" id="UP000221369"/>
    </source>
</evidence>
<evidence type="ECO:0000313" key="3">
    <source>
        <dbReference type="EMBL" id="PFG30144.1"/>
    </source>
</evidence>
<accession>A0A2A9DU82</accession>
<dbReference type="PROSITE" id="PS50846">
    <property type="entry name" value="HMA_2"/>
    <property type="match status" value="1"/>
</dbReference>
<dbReference type="Pfam" id="PF00403">
    <property type="entry name" value="HMA"/>
    <property type="match status" value="1"/>
</dbReference>
<dbReference type="RefSeq" id="WP_098406642.1">
    <property type="nucleotide sequence ID" value="NZ_PDJE01000001.1"/>
</dbReference>
<dbReference type="EMBL" id="PDJE01000001">
    <property type="protein sequence ID" value="PFG30144.1"/>
    <property type="molecule type" value="Genomic_DNA"/>
</dbReference>
<proteinExistence type="predicted"/>
<sequence>MAFTDLGLTDKNATGGGCCGGGACMCGGHDSGSRAVDSVDGSVTTTIGVTGMTCGHCASAVTEELSALGTVTGVSVDLKPGEESRVTVTSEEPLATASVRAAIEDAGYTLA</sequence>
<comment type="caution">
    <text evidence="3">The sequence shown here is derived from an EMBL/GenBank/DDBJ whole genome shotgun (WGS) entry which is preliminary data.</text>
</comment>
<dbReference type="GO" id="GO:0046872">
    <property type="term" value="F:metal ion binding"/>
    <property type="evidence" value="ECO:0007669"/>
    <property type="project" value="UniProtKB-KW"/>
</dbReference>
<evidence type="ECO:0000259" key="2">
    <source>
        <dbReference type="PROSITE" id="PS50846"/>
    </source>
</evidence>
<evidence type="ECO:0000256" key="1">
    <source>
        <dbReference type="ARBA" id="ARBA00022723"/>
    </source>
</evidence>
<dbReference type="InterPro" id="IPR017969">
    <property type="entry name" value="Heavy-metal-associated_CS"/>
</dbReference>
<dbReference type="Proteomes" id="UP000221369">
    <property type="component" value="Unassembled WGS sequence"/>
</dbReference>
<dbReference type="Gene3D" id="3.30.70.100">
    <property type="match status" value="1"/>
</dbReference>
<dbReference type="InterPro" id="IPR006121">
    <property type="entry name" value="HMA_dom"/>
</dbReference>
<organism evidence="3 4">
    <name type="scientific">Paramicrobacterium agarici</name>
    <dbReference type="NCBI Taxonomy" id="630514"/>
    <lineage>
        <taxon>Bacteria</taxon>
        <taxon>Bacillati</taxon>
        <taxon>Actinomycetota</taxon>
        <taxon>Actinomycetes</taxon>
        <taxon>Micrococcales</taxon>
        <taxon>Microbacteriaceae</taxon>
        <taxon>Paramicrobacterium</taxon>
    </lineage>
</organism>
<dbReference type="AlphaFoldDB" id="A0A2A9DU82"/>
<dbReference type="PROSITE" id="PS01047">
    <property type="entry name" value="HMA_1"/>
    <property type="match status" value="1"/>
</dbReference>